<reference evidence="1 2" key="1">
    <citation type="journal article" date="2019" name="G3 (Bethesda)">
        <title>Sequencing of a Wild Apple (Malus baccata) Genome Unravels the Differences Between Cultivated and Wild Apple Species Regarding Disease Resistance and Cold Tolerance.</title>
        <authorList>
            <person name="Chen X."/>
        </authorList>
    </citation>
    <scope>NUCLEOTIDE SEQUENCE [LARGE SCALE GENOMIC DNA]</scope>
    <source>
        <strain evidence="2">cv. Shandingzi</strain>
        <tissue evidence="1">Leaves</tissue>
    </source>
</reference>
<dbReference type="Proteomes" id="UP000315295">
    <property type="component" value="Unassembled WGS sequence"/>
</dbReference>
<evidence type="ECO:0000313" key="2">
    <source>
        <dbReference type="Proteomes" id="UP000315295"/>
    </source>
</evidence>
<sequence length="82" mass="9226">MKVCEGSETQDEGDGGAGRVLTYRIHDLPDQGVAWSRSTNTLGSQWNPWTILWESGRPKFSSDVWENGNSNERLVECRALQD</sequence>
<evidence type="ECO:0000313" key="1">
    <source>
        <dbReference type="EMBL" id="TQD85432.1"/>
    </source>
</evidence>
<proteinExistence type="predicted"/>
<name>A0A540LGL1_MALBA</name>
<dbReference type="EMBL" id="VIEB01000597">
    <property type="protein sequence ID" value="TQD85432.1"/>
    <property type="molecule type" value="Genomic_DNA"/>
</dbReference>
<dbReference type="AlphaFoldDB" id="A0A540LGL1"/>
<gene>
    <name evidence="1" type="ORF">C1H46_029009</name>
</gene>
<accession>A0A540LGL1</accession>
<protein>
    <submittedName>
        <fullName evidence="1">Uncharacterized protein</fullName>
    </submittedName>
</protein>
<comment type="caution">
    <text evidence="1">The sequence shown here is derived from an EMBL/GenBank/DDBJ whole genome shotgun (WGS) entry which is preliminary data.</text>
</comment>
<organism evidence="1 2">
    <name type="scientific">Malus baccata</name>
    <name type="common">Siberian crab apple</name>
    <name type="synonym">Pyrus baccata</name>
    <dbReference type="NCBI Taxonomy" id="106549"/>
    <lineage>
        <taxon>Eukaryota</taxon>
        <taxon>Viridiplantae</taxon>
        <taxon>Streptophyta</taxon>
        <taxon>Embryophyta</taxon>
        <taxon>Tracheophyta</taxon>
        <taxon>Spermatophyta</taxon>
        <taxon>Magnoliopsida</taxon>
        <taxon>eudicotyledons</taxon>
        <taxon>Gunneridae</taxon>
        <taxon>Pentapetalae</taxon>
        <taxon>rosids</taxon>
        <taxon>fabids</taxon>
        <taxon>Rosales</taxon>
        <taxon>Rosaceae</taxon>
        <taxon>Amygdaloideae</taxon>
        <taxon>Maleae</taxon>
        <taxon>Malus</taxon>
    </lineage>
</organism>
<keyword evidence="2" id="KW-1185">Reference proteome</keyword>